<dbReference type="InterPro" id="IPR002048">
    <property type="entry name" value="EF_hand_dom"/>
</dbReference>
<evidence type="ECO:0000256" key="1">
    <source>
        <dbReference type="ARBA" id="ARBA00022837"/>
    </source>
</evidence>
<dbReference type="SUPFAM" id="SSF47473">
    <property type="entry name" value="EF-hand"/>
    <property type="match status" value="1"/>
</dbReference>
<dbReference type="AlphaFoldDB" id="A0A7J6L2N1"/>
<name>A0A7J6L2N1_PERCH</name>
<protein>
    <recommendedName>
        <fullName evidence="2">EF-hand domain-containing protein</fullName>
    </recommendedName>
</protein>
<dbReference type="CDD" id="cd00051">
    <property type="entry name" value="EFh"/>
    <property type="match status" value="1"/>
</dbReference>
<gene>
    <name evidence="3" type="ORF">FOL47_010794</name>
</gene>
<dbReference type="Gene3D" id="1.10.238.10">
    <property type="entry name" value="EF-hand"/>
    <property type="match status" value="2"/>
</dbReference>
<dbReference type="PROSITE" id="PS00018">
    <property type="entry name" value="EF_HAND_1"/>
    <property type="match status" value="2"/>
</dbReference>
<dbReference type="GO" id="GO:0005509">
    <property type="term" value="F:calcium ion binding"/>
    <property type="evidence" value="ECO:0007669"/>
    <property type="project" value="InterPro"/>
</dbReference>
<keyword evidence="4" id="KW-1185">Reference proteome</keyword>
<keyword evidence="1" id="KW-0106">Calcium</keyword>
<feature type="domain" description="EF-hand" evidence="2">
    <location>
        <begin position="44"/>
        <end position="79"/>
    </location>
</feature>
<proteinExistence type="predicted"/>
<sequence length="273" mass="31832">MFGEIQPDDDNTSHLRQQFQKLAAEWQRDANCAPSSSECKLARDEIEYCDRLFSELDLKGNGQLSRGGLVVALRKMGLAEKVPEFSEPREGARWFRQFSQWAFDAHCIPGEGEEFISLENFRKLYEDIAKHWPDYMPVDREEAARKTREEIRDAAYAAKVVDEAAKQFELLNLDESAMLRIFHLFDADQSGYLESKEIRRIAREMKIPDYERDNYRGFIKRNARHVDDNGNGLIEFDEFKTLLQSLVTCKVDRAYRLCVLQKRPLAMTFQEPS</sequence>
<reference evidence="3 4" key="1">
    <citation type="submission" date="2020-04" db="EMBL/GenBank/DDBJ databases">
        <title>Perkinsus chesapeaki whole genome sequence.</title>
        <authorList>
            <person name="Bogema D.R."/>
        </authorList>
    </citation>
    <scope>NUCLEOTIDE SEQUENCE [LARGE SCALE GENOMIC DNA]</scope>
    <source>
        <strain evidence="3">ATCC PRA-425</strain>
    </source>
</reference>
<dbReference type="Proteomes" id="UP000591131">
    <property type="component" value="Unassembled WGS sequence"/>
</dbReference>
<feature type="domain" description="EF-hand" evidence="2">
    <location>
        <begin position="173"/>
        <end position="208"/>
    </location>
</feature>
<dbReference type="InterPro" id="IPR018247">
    <property type="entry name" value="EF_Hand_1_Ca_BS"/>
</dbReference>
<evidence type="ECO:0000313" key="4">
    <source>
        <dbReference type="Proteomes" id="UP000591131"/>
    </source>
</evidence>
<evidence type="ECO:0000313" key="3">
    <source>
        <dbReference type="EMBL" id="KAF4652926.1"/>
    </source>
</evidence>
<dbReference type="InterPro" id="IPR011992">
    <property type="entry name" value="EF-hand-dom_pair"/>
</dbReference>
<dbReference type="Pfam" id="PF13499">
    <property type="entry name" value="EF-hand_7"/>
    <property type="match status" value="1"/>
</dbReference>
<dbReference type="PROSITE" id="PS50222">
    <property type="entry name" value="EF_HAND_2"/>
    <property type="match status" value="3"/>
</dbReference>
<feature type="domain" description="EF-hand" evidence="2">
    <location>
        <begin position="224"/>
        <end position="249"/>
    </location>
</feature>
<dbReference type="OrthoDB" id="26525at2759"/>
<dbReference type="SMART" id="SM00054">
    <property type="entry name" value="EFh"/>
    <property type="match status" value="3"/>
</dbReference>
<accession>A0A7J6L2N1</accession>
<evidence type="ECO:0000259" key="2">
    <source>
        <dbReference type="PROSITE" id="PS50222"/>
    </source>
</evidence>
<comment type="caution">
    <text evidence="3">The sequence shown here is derived from an EMBL/GenBank/DDBJ whole genome shotgun (WGS) entry which is preliminary data.</text>
</comment>
<organism evidence="3 4">
    <name type="scientific">Perkinsus chesapeaki</name>
    <name type="common">Clam parasite</name>
    <name type="synonym">Perkinsus andrewsi</name>
    <dbReference type="NCBI Taxonomy" id="330153"/>
    <lineage>
        <taxon>Eukaryota</taxon>
        <taxon>Sar</taxon>
        <taxon>Alveolata</taxon>
        <taxon>Perkinsozoa</taxon>
        <taxon>Perkinsea</taxon>
        <taxon>Perkinsida</taxon>
        <taxon>Perkinsidae</taxon>
        <taxon>Perkinsus</taxon>
    </lineage>
</organism>
<dbReference type="EMBL" id="JAAPAO010000870">
    <property type="protein sequence ID" value="KAF4652926.1"/>
    <property type="molecule type" value="Genomic_DNA"/>
</dbReference>